<gene>
    <name evidence="2" type="ORF">B0H17DRAFT_1190410</name>
</gene>
<sequence>MTFNALEDDELDSNWPSSALFVCAVLRHFRAEKCQLIILVMPSSPFPLVWSPVPASLAVQLAAARIWALMLRNSDTFISQSTSCKFLDMLEDLLTSLYTSPVVREHVMDVVAATAYASETKKGAGFRGLWRRVKPRDKPEEGMPFDAVDATSTPVWWRAGLRLRLRDAAHGQGGGTGGGSSSCSRSPSPTRVPAHCLYTPEHEPWNIANLSPTSDPPKTQQSSPGIGVNPTQAEPRPRRHVLVLDNVNPGFNDLGDMTQQHQFIATEVIPLSQQPISESSSTAARDYRVSALYGRPEGGSVEKPPLMSEEFMWKLEEISQAPRPSATLDPALSAMAPTSYSYPQAESYTLSPAIDRRFTRGCAYVTLFTPSKKGLLHDKLLRTRTPPNLLPRLHEGKIVVDPIAGMIQMPGSIPFIQHVEGRPNEIVSMACAHTLAPIRDAYPEVADHVEDLATRLQDATFGTEAKDGQPAMMPIYAIPGLKRNDRSVNASALPEGSFDGSYNLVSTKGEGEGAGVVMPAVQASTPEAAERISEVIQLLHALQREITPRSISKFENDVTEAHSDLNNVVSFGGLEPNATSCQMNVSSGGFDLAHFIGSYQGSWHTDIGDDWTR</sequence>
<dbReference type="EMBL" id="JARKIE010000001">
    <property type="protein sequence ID" value="KAJ7710715.1"/>
    <property type="molecule type" value="Genomic_DNA"/>
</dbReference>
<feature type="compositionally biased region" description="Polar residues" evidence="1">
    <location>
        <begin position="208"/>
        <end position="232"/>
    </location>
</feature>
<accession>A0AAD7H312</accession>
<proteinExistence type="predicted"/>
<evidence type="ECO:0000313" key="3">
    <source>
        <dbReference type="Proteomes" id="UP001221757"/>
    </source>
</evidence>
<keyword evidence="3" id="KW-1185">Reference proteome</keyword>
<name>A0AAD7H312_MYCRO</name>
<reference evidence="2" key="1">
    <citation type="submission" date="2023-03" db="EMBL/GenBank/DDBJ databases">
        <title>Massive genome expansion in bonnet fungi (Mycena s.s.) driven by repeated elements and novel gene families across ecological guilds.</title>
        <authorList>
            <consortium name="Lawrence Berkeley National Laboratory"/>
            <person name="Harder C.B."/>
            <person name="Miyauchi S."/>
            <person name="Viragh M."/>
            <person name="Kuo A."/>
            <person name="Thoen E."/>
            <person name="Andreopoulos B."/>
            <person name="Lu D."/>
            <person name="Skrede I."/>
            <person name="Drula E."/>
            <person name="Henrissat B."/>
            <person name="Morin E."/>
            <person name="Kohler A."/>
            <person name="Barry K."/>
            <person name="LaButti K."/>
            <person name="Morin E."/>
            <person name="Salamov A."/>
            <person name="Lipzen A."/>
            <person name="Mereny Z."/>
            <person name="Hegedus B."/>
            <person name="Baldrian P."/>
            <person name="Stursova M."/>
            <person name="Weitz H."/>
            <person name="Taylor A."/>
            <person name="Grigoriev I.V."/>
            <person name="Nagy L.G."/>
            <person name="Martin F."/>
            <person name="Kauserud H."/>
        </authorList>
    </citation>
    <scope>NUCLEOTIDE SEQUENCE</scope>
    <source>
        <strain evidence="2">CBHHK067</strain>
    </source>
</reference>
<feature type="region of interest" description="Disordered" evidence="1">
    <location>
        <begin position="168"/>
        <end position="234"/>
    </location>
</feature>
<comment type="caution">
    <text evidence="2">The sequence shown here is derived from an EMBL/GenBank/DDBJ whole genome shotgun (WGS) entry which is preliminary data.</text>
</comment>
<evidence type="ECO:0000256" key="1">
    <source>
        <dbReference type="SAM" id="MobiDB-lite"/>
    </source>
</evidence>
<protein>
    <submittedName>
        <fullName evidence="2">Uncharacterized protein</fullName>
    </submittedName>
</protein>
<feature type="compositionally biased region" description="Low complexity" evidence="1">
    <location>
        <begin position="181"/>
        <end position="191"/>
    </location>
</feature>
<evidence type="ECO:0000313" key="2">
    <source>
        <dbReference type="EMBL" id="KAJ7710715.1"/>
    </source>
</evidence>
<dbReference type="AlphaFoldDB" id="A0AAD7H312"/>
<organism evidence="2 3">
    <name type="scientific">Mycena rosella</name>
    <name type="common">Pink bonnet</name>
    <name type="synonym">Agaricus rosellus</name>
    <dbReference type="NCBI Taxonomy" id="1033263"/>
    <lineage>
        <taxon>Eukaryota</taxon>
        <taxon>Fungi</taxon>
        <taxon>Dikarya</taxon>
        <taxon>Basidiomycota</taxon>
        <taxon>Agaricomycotina</taxon>
        <taxon>Agaricomycetes</taxon>
        <taxon>Agaricomycetidae</taxon>
        <taxon>Agaricales</taxon>
        <taxon>Marasmiineae</taxon>
        <taxon>Mycenaceae</taxon>
        <taxon>Mycena</taxon>
    </lineage>
</organism>
<dbReference type="Proteomes" id="UP001221757">
    <property type="component" value="Unassembled WGS sequence"/>
</dbReference>
<feature type="compositionally biased region" description="Gly residues" evidence="1">
    <location>
        <begin position="171"/>
        <end position="180"/>
    </location>
</feature>